<dbReference type="AlphaFoldDB" id="A0A3D8YI35"/>
<dbReference type="Pfam" id="PF00583">
    <property type="entry name" value="Acetyltransf_1"/>
    <property type="match status" value="1"/>
</dbReference>
<dbReference type="GO" id="GO:0016747">
    <property type="term" value="F:acyltransferase activity, transferring groups other than amino-acyl groups"/>
    <property type="evidence" value="ECO:0007669"/>
    <property type="project" value="InterPro"/>
</dbReference>
<reference evidence="2 3" key="1">
    <citation type="submission" date="2018-07" db="EMBL/GenBank/DDBJ databases">
        <title>Dyadobacter roseus sp. nov., isolated from rose rhizosphere soil.</title>
        <authorList>
            <person name="Chen L."/>
        </authorList>
    </citation>
    <scope>NUCLEOTIDE SEQUENCE [LARGE SCALE GENOMIC DNA]</scope>
    <source>
        <strain evidence="2 3">RS19</strain>
    </source>
</reference>
<comment type="caution">
    <text evidence="2">The sequence shown here is derived from an EMBL/GenBank/DDBJ whole genome shotgun (WGS) entry which is preliminary data.</text>
</comment>
<dbReference type="PANTHER" id="PTHR43415">
    <property type="entry name" value="SPERMIDINE N(1)-ACETYLTRANSFERASE"/>
    <property type="match status" value="1"/>
</dbReference>
<name>A0A3D8YI35_9BACT</name>
<keyword evidence="3" id="KW-1185">Reference proteome</keyword>
<dbReference type="SUPFAM" id="SSF55729">
    <property type="entry name" value="Acyl-CoA N-acyltransferases (Nat)"/>
    <property type="match status" value="1"/>
</dbReference>
<dbReference type="EMBL" id="QNUL01000001">
    <property type="protein sequence ID" value="REA64157.1"/>
    <property type="molecule type" value="Genomic_DNA"/>
</dbReference>
<dbReference type="InterPro" id="IPR000182">
    <property type="entry name" value="GNAT_dom"/>
</dbReference>
<dbReference type="OrthoDB" id="9811523at2"/>
<dbReference type="PROSITE" id="PS51186">
    <property type="entry name" value="GNAT"/>
    <property type="match status" value="1"/>
</dbReference>
<dbReference type="PANTHER" id="PTHR43415:SF3">
    <property type="entry name" value="GNAT-FAMILY ACETYLTRANSFERASE"/>
    <property type="match status" value="1"/>
</dbReference>
<proteinExistence type="predicted"/>
<dbReference type="Gene3D" id="3.40.630.30">
    <property type="match status" value="1"/>
</dbReference>
<evidence type="ECO:0000313" key="2">
    <source>
        <dbReference type="EMBL" id="REA64157.1"/>
    </source>
</evidence>
<dbReference type="InterPro" id="IPR016181">
    <property type="entry name" value="Acyl_CoA_acyltransferase"/>
</dbReference>
<feature type="domain" description="N-acetyltransferase" evidence="1">
    <location>
        <begin position="1"/>
        <end position="162"/>
    </location>
</feature>
<accession>A0A3D8YI35</accession>
<organism evidence="2 3">
    <name type="scientific">Dyadobacter luteus</name>
    <dbReference type="NCBI Taxonomy" id="2259619"/>
    <lineage>
        <taxon>Bacteria</taxon>
        <taxon>Pseudomonadati</taxon>
        <taxon>Bacteroidota</taxon>
        <taxon>Cytophagia</taxon>
        <taxon>Cytophagales</taxon>
        <taxon>Spirosomataceae</taxon>
        <taxon>Dyadobacter</taxon>
    </lineage>
</organism>
<evidence type="ECO:0000313" key="3">
    <source>
        <dbReference type="Proteomes" id="UP000256373"/>
    </source>
</evidence>
<dbReference type="Proteomes" id="UP000256373">
    <property type="component" value="Unassembled WGS sequence"/>
</dbReference>
<evidence type="ECO:0000259" key="1">
    <source>
        <dbReference type="PROSITE" id="PS51186"/>
    </source>
</evidence>
<dbReference type="CDD" id="cd04301">
    <property type="entry name" value="NAT_SF"/>
    <property type="match status" value="1"/>
</dbReference>
<protein>
    <recommendedName>
        <fullName evidence="1">N-acetyltransferase domain-containing protein</fullName>
    </recommendedName>
</protein>
<dbReference type="RefSeq" id="WP_115828765.1">
    <property type="nucleotide sequence ID" value="NZ_QNUL01000001.1"/>
</dbReference>
<sequence length="162" mass="18649">MFLRKYIDADFPALQSWVTDPDLLFRFASYNWAFPLSFDEVKAYQDSHPNKQSYILCDDSEKPLAFAELITKEAHAPRLGRLLVGGAENRGKGIGTQLINLTIEEFRKTNTEPYIHLFVFEDNVDAIRCYERIGFRFKENVTLVIKAPDGTEHNSLLMTLDL</sequence>
<gene>
    <name evidence="2" type="ORF">DSL64_00970</name>
</gene>